<dbReference type="EMBL" id="VSSQ01000054">
    <property type="protein sequence ID" value="MPL70752.1"/>
    <property type="molecule type" value="Genomic_DNA"/>
</dbReference>
<name>A0A644TX24_9ZZZZ</name>
<evidence type="ECO:0000313" key="4">
    <source>
        <dbReference type="EMBL" id="MPL70752.1"/>
    </source>
</evidence>
<dbReference type="PANTHER" id="PTHR22916">
    <property type="entry name" value="GLYCOSYLTRANSFERASE"/>
    <property type="match status" value="1"/>
</dbReference>
<evidence type="ECO:0000259" key="3">
    <source>
        <dbReference type="Pfam" id="PF00535"/>
    </source>
</evidence>
<reference evidence="4" key="1">
    <citation type="submission" date="2019-08" db="EMBL/GenBank/DDBJ databases">
        <authorList>
            <person name="Kucharzyk K."/>
            <person name="Murdoch R.W."/>
            <person name="Higgins S."/>
            <person name="Loffler F."/>
        </authorList>
    </citation>
    <scope>NUCLEOTIDE SEQUENCE</scope>
</reference>
<keyword evidence="1" id="KW-0328">Glycosyltransferase</keyword>
<dbReference type="Gene3D" id="3.40.50.720">
    <property type="entry name" value="NAD(P)-binding Rossmann-like Domain"/>
    <property type="match status" value="1"/>
</dbReference>
<evidence type="ECO:0000256" key="1">
    <source>
        <dbReference type="ARBA" id="ARBA00022676"/>
    </source>
</evidence>
<protein>
    <recommendedName>
        <fullName evidence="3">Glycosyltransferase 2-like domain-containing protein</fullName>
    </recommendedName>
</protein>
<dbReference type="SUPFAM" id="SSF53448">
    <property type="entry name" value="Nucleotide-diphospho-sugar transferases"/>
    <property type="match status" value="1"/>
</dbReference>
<feature type="domain" description="Glycosyltransferase 2-like" evidence="3">
    <location>
        <begin position="16"/>
        <end position="132"/>
    </location>
</feature>
<comment type="caution">
    <text evidence="4">The sequence shown here is derived from an EMBL/GenBank/DDBJ whole genome shotgun (WGS) entry which is preliminary data.</text>
</comment>
<dbReference type="Gene3D" id="3.90.550.10">
    <property type="entry name" value="Spore Coat Polysaccharide Biosynthesis Protein SpsA, Chain A"/>
    <property type="match status" value="1"/>
</dbReference>
<dbReference type="CDD" id="cd00761">
    <property type="entry name" value="Glyco_tranf_GTA_type"/>
    <property type="match status" value="1"/>
</dbReference>
<dbReference type="AlphaFoldDB" id="A0A644TX24"/>
<evidence type="ECO:0000256" key="2">
    <source>
        <dbReference type="ARBA" id="ARBA00022679"/>
    </source>
</evidence>
<sequence length="412" mass="47440">MQKKGDETRDTLPLISIIVPIYGIERYLGFCIESIIKQTYTNLEIILVDDGSPDRCPEICDLYALKDKRVKVIHKKNGGLVSARKAGVIEAKGVFVSYVDGDDWIEPNYYESLCSAMIDNKADLVVAGQSRDLFETSIHLLNNLPLGVYNGRKLETLYSNMLSYGNFFRLGITTYVWNKLFKKELLKHYQLLVDERITIGEDAAVVYPLMLSCERIVITDNCGYHYRQREDSMLKKSLPFRQEIVSLRALFEHFISHLYDECNRYFLKKQIYDFILSICIIRSGGIIFNQGEKYSPYNKDIFGKNVIVYSAGTFGQQLVNRINEHSYCNIVAWVDDDYWEYRRCCLNVDAVDEILQLNFDYILIATVDCVLKDNIYLRLLTIGISSDKILSVDCPESNRESVLSMYLGNGKL</sequence>
<dbReference type="InterPro" id="IPR029044">
    <property type="entry name" value="Nucleotide-diphossugar_trans"/>
</dbReference>
<dbReference type="Pfam" id="PF00535">
    <property type="entry name" value="Glycos_transf_2"/>
    <property type="match status" value="1"/>
</dbReference>
<dbReference type="GO" id="GO:0016757">
    <property type="term" value="F:glycosyltransferase activity"/>
    <property type="evidence" value="ECO:0007669"/>
    <property type="project" value="UniProtKB-KW"/>
</dbReference>
<dbReference type="InterPro" id="IPR001173">
    <property type="entry name" value="Glyco_trans_2-like"/>
</dbReference>
<organism evidence="4">
    <name type="scientific">bioreactor metagenome</name>
    <dbReference type="NCBI Taxonomy" id="1076179"/>
    <lineage>
        <taxon>unclassified sequences</taxon>
        <taxon>metagenomes</taxon>
        <taxon>ecological metagenomes</taxon>
    </lineage>
</organism>
<proteinExistence type="predicted"/>
<gene>
    <name evidence="4" type="ORF">SDC9_16513</name>
</gene>
<accession>A0A644TX24</accession>
<dbReference type="PANTHER" id="PTHR22916:SF51">
    <property type="entry name" value="GLYCOSYLTRANSFERASE EPSH-RELATED"/>
    <property type="match status" value="1"/>
</dbReference>
<keyword evidence="2" id="KW-0808">Transferase</keyword>